<dbReference type="EMBL" id="JBHLUX010000088">
    <property type="protein sequence ID" value="MFC0472833.1"/>
    <property type="molecule type" value="Genomic_DNA"/>
</dbReference>
<comment type="caution">
    <text evidence="1">The sequence shown here is derived from an EMBL/GenBank/DDBJ whole genome shotgun (WGS) entry which is preliminary data.</text>
</comment>
<evidence type="ECO:0000313" key="1">
    <source>
        <dbReference type="EMBL" id="MFC0472833.1"/>
    </source>
</evidence>
<accession>A0ABV6KHN7</accession>
<sequence>MELQHKEALVVRFLELFEQYEYEFNEKGKEDWNTANIDEQIEIITEFAFHHKFIWVAKILLEFAQNQNERMSLQPLFESTNNYYEISYSIDKDNTKFDIEDLIIEVVSYGGQFVGEPSYLKNNTLIYISVGFENPMLAWKFHREFRNGKFYSCTREYHKEIDEKMIKKAINEGTFVWDYYNLHDLLHNSGFSISRGIYNDWLNLAALLQTGFVDISVEECPIPEMPERKIGDPINESYFSALSVRGTAERGFLAYCSWYWLNQRGDEEISFPSSLCNVSSERLKTYVKVGDAEPSQIISFFLSQDKTYVHMPCFTTPTLIIFKPNEKYLAYKNGDKGSRSRVSEEFEKVIELEEERKVQREKKLQLRNYNLSQLKKHDENAIFTTGQVGKILTNDETSPFKGQKVSTEKIRKWILSGELNGFKNDNKWMVKKEDLMDFTNRKSK</sequence>
<keyword evidence="2" id="KW-1185">Reference proteome</keyword>
<organism evidence="1 2">
    <name type="scientific">Halalkalibacter kiskunsagensis</name>
    <dbReference type="NCBI Taxonomy" id="1548599"/>
    <lineage>
        <taxon>Bacteria</taxon>
        <taxon>Bacillati</taxon>
        <taxon>Bacillota</taxon>
        <taxon>Bacilli</taxon>
        <taxon>Bacillales</taxon>
        <taxon>Bacillaceae</taxon>
        <taxon>Halalkalibacter</taxon>
    </lineage>
</organism>
<proteinExistence type="predicted"/>
<protein>
    <submittedName>
        <fullName evidence="1">Helix-turn-helix domain-containing protein</fullName>
    </submittedName>
</protein>
<reference evidence="1 2" key="1">
    <citation type="submission" date="2024-09" db="EMBL/GenBank/DDBJ databases">
        <authorList>
            <person name="Sun Q."/>
            <person name="Mori K."/>
        </authorList>
    </citation>
    <scope>NUCLEOTIDE SEQUENCE [LARGE SCALE GENOMIC DNA]</scope>
    <source>
        <strain evidence="1 2">NCAIM B.02610</strain>
    </source>
</reference>
<name>A0ABV6KHN7_9BACI</name>
<dbReference type="Proteomes" id="UP001589838">
    <property type="component" value="Unassembled WGS sequence"/>
</dbReference>
<evidence type="ECO:0000313" key="2">
    <source>
        <dbReference type="Proteomes" id="UP001589838"/>
    </source>
</evidence>
<dbReference type="RefSeq" id="WP_335962659.1">
    <property type="nucleotide sequence ID" value="NZ_JAXBLX010000032.1"/>
</dbReference>
<gene>
    <name evidence="1" type="ORF">ACFFHM_20680</name>
</gene>